<keyword evidence="1" id="KW-0472">Membrane</keyword>
<feature type="transmembrane region" description="Helical" evidence="1">
    <location>
        <begin position="36"/>
        <end position="58"/>
    </location>
</feature>
<dbReference type="Proteomes" id="UP000019763">
    <property type="component" value="Unassembled WGS sequence"/>
</dbReference>
<keyword evidence="3" id="KW-1185">Reference proteome</keyword>
<evidence type="ECO:0000313" key="3">
    <source>
        <dbReference type="Proteomes" id="UP000019763"/>
    </source>
</evidence>
<feature type="transmembrane region" description="Helical" evidence="1">
    <location>
        <begin position="159"/>
        <end position="177"/>
    </location>
</feature>
<evidence type="ECO:0000313" key="2">
    <source>
        <dbReference type="EMBL" id="EZG46518.1"/>
    </source>
</evidence>
<feature type="transmembrane region" description="Helical" evidence="1">
    <location>
        <begin position="70"/>
        <end position="90"/>
    </location>
</feature>
<dbReference type="AlphaFoldDB" id="A0A023B139"/>
<dbReference type="RefSeq" id="XP_011132291.1">
    <property type="nucleotide sequence ID" value="XM_011133989.1"/>
</dbReference>
<accession>A0A023B139</accession>
<evidence type="ECO:0000256" key="1">
    <source>
        <dbReference type="SAM" id="Phobius"/>
    </source>
</evidence>
<dbReference type="GeneID" id="22914713"/>
<dbReference type="EMBL" id="AFNH02000992">
    <property type="protein sequence ID" value="EZG46518.1"/>
    <property type="molecule type" value="Genomic_DNA"/>
</dbReference>
<protein>
    <submittedName>
        <fullName evidence="2">Transmembrane protein</fullName>
    </submittedName>
</protein>
<dbReference type="VEuPathDB" id="CryptoDB:GNI_133590"/>
<proteinExistence type="predicted"/>
<organism evidence="2 3">
    <name type="scientific">Gregarina niphandrodes</name>
    <name type="common">Septate eugregarine</name>
    <dbReference type="NCBI Taxonomy" id="110365"/>
    <lineage>
        <taxon>Eukaryota</taxon>
        <taxon>Sar</taxon>
        <taxon>Alveolata</taxon>
        <taxon>Apicomplexa</taxon>
        <taxon>Conoidasida</taxon>
        <taxon>Gregarinasina</taxon>
        <taxon>Eugregarinorida</taxon>
        <taxon>Gregarinidae</taxon>
        <taxon>Gregarina</taxon>
    </lineage>
</organism>
<comment type="caution">
    <text evidence="2">The sequence shown here is derived from an EMBL/GenBank/DDBJ whole genome shotgun (WGS) entry which is preliminary data.</text>
</comment>
<sequence length="197" mass="22341">MVFYFGRLAVFPLLWSIIFSVDRLWRYHDELMPGHGWLSITCYAVLGGGILVSLLGVAASCAYSRKFVKAAAILNVIGFLAYLSYVGPFIRRGIHNFTLAVRTVNPAFDYWGSWADCHELVFQLRPGVDFMVGQGPLADFDWHYRHYIRGWMKHMSGDFIFTATVGFGLAFVFLFLLGKELRKAEQQETEPAVEVAV</sequence>
<keyword evidence="1 2" id="KW-0812">Transmembrane</keyword>
<gene>
    <name evidence="2" type="ORF">GNI_133590</name>
</gene>
<name>A0A023B139_GRENI</name>
<keyword evidence="1" id="KW-1133">Transmembrane helix</keyword>
<reference evidence="2" key="1">
    <citation type="submission" date="2013-12" db="EMBL/GenBank/DDBJ databases">
        <authorList>
            <person name="Omoto C.K."/>
            <person name="Sibley D."/>
            <person name="Venepally P."/>
            <person name="Hadjithomas M."/>
            <person name="Karamycheva S."/>
            <person name="Brunk B."/>
            <person name="Roos D."/>
            <person name="Caler E."/>
            <person name="Lorenzi H."/>
        </authorList>
    </citation>
    <scope>NUCLEOTIDE SEQUENCE</scope>
</reference>